<feature type="transmembrane region" description="Helical" evidence="1">
    <location>
        <begin position="170"/>
        <end position="187"/>
    </location>
</feature>
<dbReference type="Proteomes" id="UP001501285">
    <property type="component" value="Unassembled WGS sequence"/>
</dbReference>
<proteinExistence type="predicted"/>
<feature type="transmembrane region" description="Helical" evidence="1">
    <location>
        <begin position="62"/>
        <end position="85"/>
    </location>
</feature>
<organism evidence="2 3">
    <name type="scientific">Terrabacter terrae</name>
    <dbReference type="NCBI Taxonomy" id="318434"/>
    <lineage>
        <taxon>Bacteria</taxon>
        <taxon>Bacillati</taxon>
        <taxon>Actinomycetota</taxon>
        <taxon>Actinomycetes</taxon>
        <taxon>Micrococcales</taxon>
        <taxon>Intrasporangiaceae</taxon>
        <taxon>Terrabacter</taxon>
    </lineage>
</organism>
<feature type="transmembrane region" description="Helical" evidence="1">
    <location>
        <begin position="30"/>
        <end position="50"/>
    </location>
</feature>
<keyword evidence="1" id="KW-0812">Transmembrane</keyword>
<evidence type="ECO:0000256" key="1">
    <source>
        <dbReference type="SAM" id="Phobius"/>
    </source>
</evidence>
<feature type="transmembrane region" description="Helical" evidence="1">
    <location>
        <begin position="105"/>
        <end position="124"/>
    </location>
</feature>
<keyword evidence="3" id="KW-1185">Reference proteome</keyword>
<accession>A0ABN2TXP8</accession>
<comment type="caution">
    <text evidence="2">The sequence shown here is derived from an EMBL/GenBank/DDBJ whole genome shotgun (WGS) entry which is preliminary data.</text>
</comment>
<protein>
    <recommendedName>
        <fullName evidence="4">Integral membrane protein</fullName>
    </recommendedName>
</protein>
<gene>
    <name evidence="2" type="ORF">GCM10009740_12770</name>
</gene>
<evidence type="ECO:0000313" key="2">
    <source>
        <dbReference type="EMBL" id="GAA2024641.1"/>
    </source>
</evidence>
<reference evidence="2 3" key="1">
    <citation type="journal article" date="2019" name="Int. J. Syst. Evol. Microbiol.">
        <title>The Global Catalogue of Microorganisms (GCM) 10K type strain sequencing project: providing services to taxonomists for standard genome sequencing and annotation.</title>
        <authorList>
            <consortium name="The Broad Institute Genomics Platform"/>
            <consortium name="The Broad Institute Genome Sequencing Center for Infectious Disease"/>
            <person name="Wu L."/>
            <person name="Ma J."/>
        </authorList>
    </citation>
    <scope>NUCLEOTIDE SEQUENCE [LARGE SCALE GENOMIC DNA]</scope>
    <source>
        <strain evidence="2 3">JCM 14283</strain>
    </source>
</reference>
<dbReference type="RefSeq" id="WP_343989161.1">
    <property type="nucleotide sequence ID" value="NZ_BAAANB010000003.1"/>
</dbReference>
<evidence type="ECO:0008006" key="4">
    <source>
        <dbReference type="Google" id="ProtNLM"/>
    </source>
</evidence>
<evidence type="ECO:0000313" key="3">
    <source>
        <dbReference type="Proteomes" id="UP001501285"/>
    </source>
</evidence>
<keyword evidence="1" id="KW-0472">Membrane</keyword>
<sequence>MGAAESLPHATPAVVPPVRRTLHFGAGPEWSISQLGATAAAMGGVLVYLASLHLAAGGFDSLWWALVLLPLLTMAWAGSAAPLVYWALLLYGWFTLSPAGSFSWWSLPAAAGCIVAHAATALSASSPPAGSFTARTAGRWARHTAVALLAAVPVAVLAGVLSGFSLGIAPAAYVLGLGGVAVGLWLVRTSPPAQHE</sequence>
<name>A0ABN2TXP8_9MICO</name>
<feature type="transmembrane region" description="Helical" evidence="1">
    <location>
        <begin position="145"/>
        <end position="164"/>
    </location>
</feature>
<dbReference type="EMBL" id="BAAANB010000003">
    <property type="protein sequence ID" value="GAA2024641.1"/>
    <property type="molecule type" value="Genomic_DNA"/>
</dbReference>
<keyword evidence="1" id="KW-1133">Transmembrane helix</keyword>